<reference evidence="2 3" key="1">
    <citation type="submission" date="2019-12" db="EMBL/GenBank/DDBJ databases">
        <title>Whole genome shotgun sequence of Streptomyces hygroscopicus subsp. glebosus NBRC 13786.</title>
        <authorList>
            <person name="Ichikawa N."/>
            <person name="Kimura A."/>
            <person name="Kitahashi Y."/>
            <person name="Komaki H."/>
            <person name="Tamura T."/>
        </authorList>
    </citation>
    <scope>NUCLEOTIDE SEQUENCE [LARGE SCALE GENOMIC DNA]</scope>
    <source>
        <strain evidence="2 3">NBRC 13786</strain>
    </source>
</reference>
<name>A0A640SMT1_9ACTN</name>
<proteinExistence type="predicted"/>
<feature type="region of interest" description="Disordered" evidence="1">
    <location>
        <begin position="115"/>
        <end position="148"/>
    </location>
</feature>
<organism evidence="2 3">
    <name type="scientific">Streptomyces glebosus</name>
    <dbReference type="NCBI Taxonomy" id="249580"/>
    <lineage>
        <taxon>Bacteria</taxon>
        <taxon>Bacillati</taxon>
        <taxon>Actinomycetota</taxon>
        <taxon>Actinomycetes</taxon>
        <taxon>Kitasatosporales</taxon>
        <taxon>Streptomycetaceae</taxon>
        <taxon>Streptomyces</taxon>
    </lineage>
</organism>
<evidence type="ECO:0000256" key="1">
    <source>
        <dbReference type="SAM" id="MobiDB-lite"/>
    </source>
</evidence>
<evidence type="ECO:0000313" key="2">
    <source>
        <dbReference type="EMBL" id="GFE12803.1"/>
    </source>
</evidence>
<feature type="compositionally biased region" description="Basic residues" evidence="1">
    <location>
        <begin position="129"/>
        <end position="139"/>
    </location>
</feature>
<comment type="caution">
    <text evidence="2">The sequence shown here is derived from an EMBL/GenBank/DDBJ whole genome shotgun (WGS) entry which is preliminary data.</text>
</comment>
<dbReference type="Proteomes" id="UP000430079">
    <property type="component" value="Unassembled WGS sequence"/>
</dbReference>
<dbReference type="AlphaFoldDB" id="A0A640SMT1"/>
<dbReference type="EMBL" id="BLIO01000001">
    <property type="protein sequence ID" value="GFE12803.1"/>
    <property type="molecule type" value="Genomic_DNA"/>
</dbReference>
<keyword evidence="3" id="KW-1185">Reference proteome</keyword>
<dbReference type="RefSeq" id="WP_229894314.1">
    <property type="nucleotide sequence ID" value="NZ_BLIO01000001.1"/>
</dbReference>
<evidence type="ECO:0008006" key="4">
    <source>
        <dbReference type="Google" id="ProtNLM"/>
    </source>
</evidence>
<protein>
    <recommendedName>
        <fullName evidence="4">Deoxyxylulose-5-phosphate synthase</fullName>
    </recommendedName>
</protein>
<gene>
    <name evidence="2" type="ORF">Sgleb_08500</name>
</gene>
<evidence type="ECO:0000313" key="3">
    <source>
        <dbReference type="Proteomes" id="UP000430079"/>
    </source>
</evidence>
<sequence>MCFYSRRMHFVCLVCRAVWKKTPASRGPGCCPQCRGELINAGADLAVPKRRDAAGWRALEAVLRAGLTFHGGCCGTGPGYRPRTPREVQERLALAGRTGMPVRAALAVVDATRTDRYGADARTPGRGTRSVRRRAGVPKRSRETARRD</sequence>
<accession>A0A640SMT1</accession>